<organism evidence="5 6">
    <name type="scientific">Desulfobaculum xiamenense</name>
    <dbReference type="NCBI Taxonomy" id="995050"/>
    <lineage>
        <taxon>Bacteria</taxon>
        <taxon>Pseudomonadati</taxon>
        <taxon>Thermodesulfobacteriota</taxon>
        <taxon>Desulfovibrionia</taxon>
        <taxon>Desulfovibrionales</taxon>
        <taxon>Desulfovibrionaceae</taxon>
        <taxon>Desulfobaculum</taxon>
    </lineage>
</organism>
<reference evidence="5 6" key="1">
    <citation type="submission" date="2020-03" db="EMBL/GenBank/DDBJ databases">
        <title>Genomic Encyclopedia of Type Strains, Phase IV (KMG-IV): sequencing the most valuable type-strain genomes for metagenomic binning, comparative biology and taxonomic classification.</title>
        <authorList>
            <person name="Goeker M."/>
        </authorList>
    </citation>
    <scope>NUCLEOTIDE SEQUENCE [LARGE SCALE GENOMIC DNA]</scope>
    <source>
        <strain evidence="5 6">DSM 24233</strain>
    </source>
</reference>
<evidence type="ECO:0000256" key="2">
    <source>
        <dbReference type="ARBA" id="ARBA00022980"/>
    </source>
</evidence>
<evidence type="ECO:0000256" key="1">
    <source>
        <dbReference type="ARBA" id="ARBA00008777"/>
    </source>
</evidence>
<dbReference type="InterPro" id="IPR000456">
    <property type="entry name" value="Ribosomal_bL17"/>
</dbReference>
<dbReference type="SUPFAM" id="SSF64263">
    <property type="entry name" value="Prokaryotic ribosomal protein L17"/>
    <property type="match status" value="1"/>
</dbReference>
<dbReference type="GO" id="GO:0003735">
    <property type="term" value="F:structural constituent of ribosome"/>
    <property type="evidence" value="ECO:0007669"/>
    <property type="project" value="InterPro"/>
</dbReference>
<comment type="caution">
    <text evidence="5">The sequence shown here is derived from an EMBL/GenBank/DDBJ whole genome shotgun (WGS) entry which is preliminary data.</text>
</comment>
<evidence type="ECO:0000256" key="3">
    <source>
        <dbReference type="ARBA" id="ARBA00023274"/>
    </source>
</evidence>
<evidence type="ECO:0000313" key="6">
    <source>
        <dbReference type="Proteomes" id="UP000580856"/>
    </source>
</evidence>
<dbReference type="InterPro" id="IPR036373">
    <property type="entry name" value="Ribosomal_bL17_sf"/>
</dbReference>
<dbReference type="PANTHER" id="PTHR14413">
    <property type="entry name" value="RIBOSOMAL PROTEIN L17"/>
    <property type="match status" value="1"/>
</dbReference>
<dbReference type="GO" id="GO:0022625">
    <property type="term" value="C:cytosolic large ribosomal subunit"/>
    <property type="evidence" value="ECO:0007669"/>
    <property type="project" value="TreeGrafter"/>
</dbReference>
<evidence type="ECO:0000313" key="5">
    <source>
        <dbReference type="EMBL" id="NJB67456.1"/>
    </source>
</evidence>
<dbReference type="Gene3D" id="3.90.1030.10">
    <property type="entry name" value="Ribosomal protein L17"/>
    <property type="match status" value="1"/>
</dbReference>
<sequence>MERKDVLSGPGIGREFLSRYAGYRPMVKLLMTHGKIRTTEEKAAHLRFVVDRLVSLAVENSDASRRQAYRFLNDNRILMRLFDTIGPCCSEEGGSYVRLNPIGGSGSASTMTMVELPTIVK</sequence>
<dbReference type="RefSeq" id="WP_167940510.1">
    <property type="nucleotide sequence ID" value="NZ_JAATJA010000001.1"/>
</dbReference>
<accession>A0A846QF97</accession>
<protein>
    <recommendedName>
        <fullName evidence="4">50S ribosomal protein L17</fullName>
    </recommendedName>
</protein>
<keyword evidence="3" id="KW-0687">Ribonucleoprotein</keyword>
<evidence type="ECO:0000256" key="4">
    <source>
        <dbReference type="ARBA" id="ARBA00035494"/>
    </source>
</evidence>
<dbReference type="Proteomes" id="UP000580856">
    <property type="component" value="Unassembled WGS sequence"/>
</dbReference>
<dbReference type="Pfam" id="PF01196">
    <property type="entry name" value="Ribosomal_L17"/>
    <property type="match status" value="1"/>
</dbReference>
<keyword evidence="6" id="KW-1185">Reference proteome</keyword>
<keyword evidence="2 5" id="KW-0689">Ribosomal protein</keyword>
<proteinExistence type="inferred from homology"/>
<name>A0A846QF97_9BACT</name>
<dbReference type="AlphaFoldDB" id="A0A846QF97"/>
<dbReference type="GO" id="GO:0006412">
    <property type="term" value="P:translation"/>
    <property type="evidence" value="ECO:0007669"/>
    <property type="project" value="InterPro"/>
</dbReference>
<dbReference type="PANTHER" id="PTHR14413:SF16">
    <property type="entry name" value="LARGE RIBOSOMAL SUBUNIT PROTEIN BL17M"/>
    <property type="match status" value="1"/>
</dbReference>
<comment type="similarity">
    <text evidence="1">Belongs to the bacterial ribosomal protein bL17 family.</text>
</comment>
<dbReference type="EMBL" id="JAATJA010000001">
    <property type="protein sequence ID" value="NJB67456.1"/>
    <property type="molecule type" value="Genomic_DNA"/>
</dbReference>
<gene>
    <name evidence="5" type="ORF">GGQ74_001096</name>
</gene>